<accession>A0A0E9VSJ3</accession>
<dbReference type="AlphaFoldDB" id="A0A0E9VSJ3"/>
<organism evidence="1">
    <name type="scientific">Anguilla anguilla</name>
    <name type="common">European freshwater eel</name>
    <name type="synonym">Muraena anguilla</name>
    <dbReference type="NCBI Taxonomy" id="7936"/>
    <lineage>
        <taxon>Eukaryota</taxon>
        <taxon>Metazoa</taxon>
        <taxon>Chordata</taxon>
        <taxon>Craniata</taxon>
        <taxon>Vertebrata</taxon>
        <taxon>Euteleostomi</taxon>
        <taxon>Actinopterygii</taxon>
        <taxon>Neopterygii</taxon>
        <taxon>Teleostei</taxon>
        <taxon>Anguilliformes</taxon>
        <taxon>Anguillidae</taxon>
        <taxon>Anguilla</taxon>
    </lineage>
</organism>
<proteinExistence type="predicted"/>
<reference evidence="1" key="2">
    <citation type="journal article" date="2015" name="Fish Shellfish Immunol.">
        <title>Early steps in the European eel (Anguilla anguilla)-Vibrio vulnificus interaction in the gills: Role of the RtxA13 toxin.</title>
        <authorList>
            <person name="Callol A."/>
            <person name="Pajuelo D."/>
            <person name="Ebbesson L."/>
            <person name="Teles M."/>
            <person name="MacKenzie S."/>
            <person name="Amaro C."/>
        </authorList>
    </citation>
    <scope>NUCLEOTIDE SEQUENCE</scope>
</reference>
<reference evidence="1" key="1">
    <citation type="submission" date="2014-11" db="EMBL/GenBank/DDBJ databases">
        <authorList>
            <person name="Amaro Gonzalez C."/>
        </authorList>
    </citation>
    <scope>NUCLEOTIDE SEQUENCE</scope>
</reference>
<dbReference type="EMBL" id="GBXM01027488">
    <property type="protein sequence ID" value="JAH81089.1"/>
    <property type="molecule type" value="Transcribed_RNA"/>
</dbReference>
<evidence type="ECO:0000313" key="1">
    <source>
        <dbReference type="EMBL" id="JAH81089.1"/>
    </source>
</evidence>
<protein>
    <submittedName>
        <fullName evidence="1">Uncharacterized protein</fullName>
    </submittedName>
</protein>
<name>A0A0E9VSJ3_ANGAN</name>
<sequence>MTLIIQMKAAAILVYLTEVLRKVDNPHKVGKRRVLGKTLNLFFVVFQIFKT</sequence>